<organism evidence="4 5">
    <name type="scientific">Veillonella magna</name>
    <dbReference type="NCBI Taxonomy" id="464322"/>
    <lineage>
        <taxon>Bacteria</taxon>
        <taxon>Bacillati</taxon>
        <taxon>Bacillota</taxon>
        <taxon>Negativicutes</taxon>
        <taxon>Veillonellales</taxon>
        <taxon>Veillonellaceae</taxon>
        <taxon>Veillonella</taxon>
    </lineage>
</organism>
<dbReference type="Pfam" id="PF00440">
    <property type="entry name" value="TetR_N"/>
    <property type="match status" value="1"/>
</dbReference>
<dbReference type="InterPro" id="IPR009057">
    <property type="entry name" value="Homeodomain-like_sf"/>
</dbReference>
<feature type="DNA-binding region" description="H-T-H motif" evidence="2">
    <location>
        <begin position="21"/>
        <end position="40"/>
    </location>
</feature>
<reference evidence="4 5" key="1">
    <citation type="journal article" date="2021" name="Sci. Rep.">
        <title>The distribution of antibiotic resistance genes in chicken gut microbiota commensals.</title>
        <authorList>
            <person name="Juricova H."/>
            <person name="Matiasovicova J."/>
            <person name="Kubasova T."/>
            <person name="Cejkova D."/>
            <person name="Rychlik I."/>
        </authorList>
    </citation>
    <scope>NUCLEOTIDE SEQUENCE [LARGE SCALE GENOMIC DNA]</scope>
    <source>
        <strain evidence="4 5">An537</strain>
    </source>
</reference>
<evidence type="ECO:0000313" key="4">
    <source>
        <dbReference type="EMBL" id="MBM6912454.1"/>
    </source>
</evidence>
<dbReference type="SUPFAM" id="SSF46689">
    <property type="entry name" value="Homeodomain-like"/>
    <property type="match status" value="1"/>
</dbReference>
<comment type="caution">
    <text evidence="4">The sequence shown here is derived from an EMBL/GenBank/DDBJ whole genome shotgun (WGS) entry which is preliminary data.</text>
</comment>
<keyword evidence="5" id="KW-1185">Reference proteome</keyword>
<evidence type="ECO:0000259" key="3">
    <source>
        <dbReference type="PROSITE" id="PS50977"/>
    </source>
</evidence>
<keyword evidence="1 2" id="KW-0238">DNA-binding</keyword>
<dbReference type="EMBL" id="JACJLA010000005">
    <property type="protein sequence ID" value="MBM6912454.1"/>
    <property type="molecule type" value="Genomic_DNA"/>
</dbReference>
<dbReference type="PRINTS" id="PR00455">
    <property type="entry name" value="HTHTETR"/>
</dbReference>
<proteinExistence type="predicted"/>
<accession>A0ABS2GH34</accession>
<evidence type="ECO:0000313" key="5">
    <source>
        <dbReference type="Proteomes" id="UP000707138"/>
    </source>
</evidence>
<dbReference type="InterPro" id="IPR036271">
    <property type="entry name" value="Tet_transcr_reg_TetR-rel_C_sf"/>
</dbReference>
<gene>
    <name evidence="4" type="ORF">H6A01_03795</name>
</gene>
<dbReference type="PROSITE" id="PS50977">
    <property type="entry name" value="HTH_TETR_2"/>
    <property type="match status" value="1"/>
</dbReference>
<dbReference type="Proteomes" id="UP000707138">
    <property type="component" value="Unassembled WGS sequence"/>
</dbReference>
<dbReference type="Gene3D" id="1.10.357.10">
    <property type="entry name" value="Tetracycline Repressor, domain 2"/>
    <property type="match status" value="1"/>
</dbReference>
<dbReference type="InterPro" id="IPR001647">
    <property type="entry name" value="HTH_TetR"/>
</dbReference>
<name>A0ABS2GH34_9FIRM</name>
<dbReference type="RefSeq" id="WP_051245901.1">
    <property type="nucleotide sequence ID" value="NZ_CALXQD010000007.1"/>
</dbReference>
<protein>
    <submittedName>
        <fullName evidence="4">TetR/AcrR family transcriptional regulator</fullName>
    </submittedName>
</protein>
<sequence length="187" mass="21745">MKDSILAAATEEIRLHGSSFRMEDLARRLNISKRTLYENFRSKNEILERILSEKARDFYEQHQAILADEQLTCAQKLKQYFSVKSDLYNTLNGDHFREMFNSIPYLVDQAMATFDKDWDQLQAYLETQKQIGVIKDIDIDVLIMMLRGIARSIVYDNKRNPEECLHVLPEAIDILLRGILNEGADNA</sequence>
<dbReference type="SUPFAM" id="SSF48498">
    <property type="entry name" value="Tetracyclin repressor-like, C-terminal domain"/>
    <property type="match status" value="1"/>
</dbReference>
<evidence type="ECO:0000256" key="2">
    <source>
        <dbReference type="PROSITE-ProRule" id="PRU00335"/>
    </source>
</evidence>
<evidence type="ECO:0000256" key="1">
    <source>
        <dbReference type="ARBA" id="ARBA00023125"/>
    </source>
</evidence>
<feature type="domain" description="HTH tetR-type" evidence="3">
    <location>
        <begin position="1"/>
        <end position="58"/>
    </location>
</feature>